<accession>A0AAV3PVL1</accession>
<organism evidence="4 5">
    <name type="scientific">Lithospermum erythrorhizon</name>
    <name type="common">Purple gromwell</name>
    <name type="synonym">Lithospermum officinale var. erythrorhizon</name>
    <dbReference type="NCBI Taxonomy" id="34254"/>
    <lineage>
        <taxon>Eukaryota</taxon>
        <taxon>Viridiplantae</taxon>
        <taxon>Streptophyta</taxon>
        <taxon>Embryophyta</taxon>
        <taxon>Tracheophyta</taxon>
        <taxon>Spermatophyta</taxon>
        <taxon>Magnoliopsida</taxon>
        <taxon>eudicotyledons</taxon>
        <taxon>Gunneridae</taxon>
        <taxon>Pentapetalae</taxon>
        <taxon>asterids</taxon>
        <taxon>lamiids</taxon>
        <taxon>Boraginales</taxon>
        <taxon>Boraginaceae</taxon>
        <taxon>Boraginoideae</taxon>
        <taxon>Lithospermeae</taxon>
        <taxon>Lithospermum</taxon>
    </lineage>
</organism>
<dbReference type="InterPro" id="IPR041577">
    <property type="entry name" value="RT_RNaseH_2"/>
</dbReference>
<dbReference type="EMBL" id="BAABME010002379">
    <property type="protein sequence ID" value="GAA0154370.1"/>
    <property type="molecule type" value="Genomic_DNA"/>
</dbReference>
<dbReference type="Proteomes" id="UP001454036">
    <property type="component" value="Unassembled WGS sequence"/>
</dbReference>
<dbReference type="Gene3D" id="3.10.20.370">
    <property type="match status" value="1"/>
</dbReference>
<proteinExistence type="predicted"/>
<feature type="transmembrane region" description="Helical" evidence="2">
    <location>
        <begin position="196"/>
        <end position="217"/>
    </location>
</feature>
<keyword evidence="2" id="KW-1133">Transmembrane helix</keyword>
<sequence>MEPPTSYKEEDPQASKELFLWDSECDKAFKELKDYLGSPKLLTRPEGIEELQLYLTVSEGAVSSVLVKEKESTQKPISYVSHVLHGAEESYPLIDKFVFAIVITAKKLKAYFESHHIKVLTDQPIKRITSNPSLTGRLTTWAIELSEFEGLGDSPSLRDMRRDWPYTSVYVQFCHFAVCIVDVGLILRYMCSGRSIVTLLWALLMLALYYGISAVVIRDLSIPAGRATWGGSLQGDSRKYGRFLGVDRRGFRGDALTGCGLMIVGEAVVVVDDLNLRAADLGWVVTVPVNEPGVKTSQTLEGFRSRTKKSMVAKGHLRHLREHYSISPKVRMRVPMEGETVDAPLEEGYTPVFWEFFNYGMRLRASPFFPVISSHFQEYVSELADEYVVDLFDDLPEDEEDLGSEEEEDDASEGSEDI</sequence>
<evidence type="ECO:0000256" key="2">
    <source>
        <dbReference type="SAM" id="Phobius"/>
    </source>
</evidence>
<dbReference type="PANTHER" id="PTHR48475:SF2">
    <property type="entry name" value="RIBONUCLEASE H"/>
    <property type="match status" value="1"/>
</dbReference>
<evidence type="ECO:0000259" key="3">
    <source>
        <dbReference type="Pfam" id="PF17919"/>
    </source>
</evidence>
<keyword evidence="2" id="KW-0812">Transmembrane</keyword>
<dbReference type="InterPro" id="IPR043502">
    <property type="entry name" value="DNA/RNA_pol_sf"/>
</dbReference>
<reference evidence="4 5" key="1">
    <citation type="submission" date="2024-01" db="EMBL/GenBank/DDBJ databases">
        <title>The complete chloroplast genome sequence of Lithospermum erythrorhizon: insights into the phylogenetic relationship among Boraginaceae species and the maternal lineages of purple gromwells.</title>
        <authorList>
            <person name="Okada T."/>
            <person name="Watanabe K."/>
        </authorList>
    </citation>
    <scope>NUCLEOTIDE SEQUENCE [LARGE SCALE GENOMIC DNA]</scope>
</reference>
<evidence type="ECO:0000256" key="1">
    <source>
        <dbReference type="SAM" id="MobiDB-lite"/>
    </source>
</evidence>
<keyword evidence="2" id="KW-0472">Membrane</keyword>
<evidence type="ECO:0000313" key="4">
    <source>
        <dbReference type="EMBL" id="GAA0154370.1"/>
    </source>
</evidence>
<feature type="region of interest" description="Disordered" evidence="1">
    <location>
        <begin position="395"/>
        <end position="418"/>
    </location>
</feature>
<dbReference type="PANTHER" id="PTHR48475">
    <property type="entry name" value="RIBONUCLEASE H"/>
    <property type="match status" value="1"/>
</dbReference>
<name>A0AAV3PVL1_LITER</name>
<feature type="domain" description="Reverse transcriptase/retrotransposon-derived protein RNase H-like" evidence="3">
    <location>
        <begin position="21"/>
        <end position="119"/>
    </location>
</feature>
<protein>
    <recommendedName>
        <fullName evidence="3">Reverse transcriptase/retrotransposon-derived protein RNase H-like domain-containing protein</fullName>
    </recommendedName>
</protein>
<keyword evidence="5" id="KW-1185">Reference proteome</keyword>
<dbReference type="SUPFAM" id="SSF56672">
    <property type="entry name" value="DNA/RNA polymerases"/>
    <property type="match status" value="1"/>
</dbReference>
<dbReference type="Pfam" id="PF17919">
    <property type="entry name" value="RT_RNaseH_2"/>
    <property type="match status" value="1"/>
</dbReference>
<evidence type="ECO:0000313" key="5">
    <source>
        <dbReference type="Proteomes" id="UP001454036"/>
    </source>
</evidence>
<comment type="caution">
    <text evidence="4">The sequence shown here is derived from an EMBL/GenBank/DDBJ whole genome shotgun (WGS) entry which is preliminary data.</text>
</comment>
<gene>
    <name evidence="4" type="ORF">LIER_12368</name>
</gene>
<dbReference type="AlphaFoldDB" id="A0AAV3PVL1"/>
<feature type="transmembrane region" description="Helical" evidence="2">
    <location>
        <begin position="169"/>
        <end position="190"/>
    </location>
</feature>